<accession>A0A1W1C4Q7</accession>
<evidence type="ECO:0000313" key="1">
    <source>
        <dbReference type="EMBL" id="SFV60766.1"/>
    </source>
</evidence>
<protein>
    <submittedName>
        <fullName evidence="1">Uncharacterized protein</fullName>
    </submittedName>
</protein>
<sequence length="55" mass="6552">MYQKKIEDKEFIVLKFVSDKLGTIKRYLLKDRVDLKQLPEPNKAYELVEIVKPLS</sequence>
<gene>
    <name evidence="1" type="ORF">MNB_SV-13-986</name>
</gene>
<organism evidence="1">
    <name type="scientific">hydrothermal vent metagenome</name>
    <dbReference type="NCBI Taxonomy" id="652676"/>
    <lineage>
        <taxon>unclassified sequences</taxon>
        <taxon>metagenomes</taxon>
        <taxon>ecological metagenomes</taxon>
    </lineage>
</organism>
<reference evidence="1" key="1">
    <citation type="submission" date="2016-10" db="EMBL/GenBank/DDBJ databases">
        <authorList>
            <person name="de Groot N.N."/>
        </authorList>
    </citation>
    <scope>NUCLEOTIDE SEQUENCE</scope>
</reference>
<dbReference type="AlphaFoldDB" id="A0A1W1C4Q7"/>
<dbReference type="EMBL" id="FPHM01000065">
    <property type="protein sequence ID" value="SFV60766.1"/>
    <property type="molecule type" value="Genomic_DNA"/>
</dbReference>
<proteinExistence type="predicted"/>
<name>A0A1W1C4Q7_9ZZZZ</name>